<feature type="transmembrane region" description="Helical" evidence="29">
    <location>
        <begin position="147"/>
        <end position="169"/>
    </location>
</feature>
<dbReference type="FunFam" id="1.10.630.10:FF:000017">
    <property type="entry name" value="cytochrome P450 2U1 isoform X1"/>
    <property type="match status" value="1"/>
</dbReference>
<evidence type="ECO:0000256" key="20">
    <source>
        <dbReference type="ARBA" id="ARBA00051320"/>
    </source>
</evidence>
<keyword evidence="18 29" id="KW-0472">Membrane</keyword>
<evidence type="ECO:0000256" key="3">
    <source>
        <dbReference type="ARBA" id="ARBA00004448"/>
    </source>
</evidence>
<dbReference type="InterPro" id="IPR017972">
    <property type="entry name" value="Cyt_P450_CS"/>
</dbReference>
<comment type="subcellular location">
    <subcellularLocation>
        <location evidence="4">Endoplasmic reticulum membrane</location>
        <topology evidence="4">Multi-pass membrane protein</topology>
    </subcellularLocation>
    <subcellularLocation>
        <location evidence="2">Microsome membrane</location>
        <topology evidence="2">Multi-pass membrane protein</topology>
    </subcellularLocation>
    <subcellularLocation>
        <location evidence="3">Mitochondrion inner membrane</location>
        <topology evidence="3">Multi-pass membrane protein</topology>
    </subcellularLocation>
</comment>
<evidence type="ECO:0000256" key="22">
    <source>
        <dbReference type="ARBA" id="ARBA00052378"/>
    </source>
</evidence>
<evidence type="ECO:0000256" key="4">
    <source>
        <dbReference type="ARBA" id="ARBA00004477"/>
    </source>
</evidence>
<keyword evidence="12 29" id="KW-1133">Transmembrane helix</keyword>
<accession>A0A444UGC9</accession>
<dbReference type="GO" id="GO:0005506">
    <property type="term" value="F:iron ion binding"/>
    <property type="evidence" value="ECO:0007669"/>
    <property type="project" value="InterPro"/>
</dbReference>
<dbReference type="InterPro" id="IPR050182">
    <property type="entry name" value="Cytochrome_P450_fam2"/>
</dbReference>
<dbReference type="PROSITE" id="PS00086">
    <property type="entry name" value="CYTOCHROME_P450"/>
    <property type="match status" value="1"/>
</dbReference>
<keyword evidence="7 29" id="KW-0812">Transmembrane</keyword>
<evidence type="ECO:0000256" key="15">
    <source>
        <dbReference type="ARBA" id="ARBA00023033"/>
    </source>
</evidence>
<comment type="caution">
    <text evidence="31">The sequence shown here is derived from an EMBL/GenBank/DDBJ whole genome shotgun (WGS) entry which is preliminary data.</text>
</comment>
<dbReference type="CDD" id="cd20666">
    <property type="entry name" value="CYP2U1"/>
    <property type="match status" value="1"/>
</dbReference>
<evidence type="ECO:0000256" key="7">
    <source>
        <dbReference type="ARBA" id="ARBA00022692"/>
    </source>
</evidence>
<evidence type="ECO:0000256" key="12">
    <source>
        <dbReference type="ARBA" id="ARBA00022989"/>
    </source>
</evidence>
<feature type="region of interest" description="Disordered" evidence="28">
    <location>
        <begin position="1"/>
        <end position="42"/>
    </location>
</feature>
<evidence type="ECO:0000256" key="28">
    <source>
        <dbReference type="SAM" id="MobiDB-lite"/>
    </source>
</evidence>
<evidence type="ECO:0000256" key="18">
    <source>
        <dbReference type="ARBA" id="ARBA00023136"/>
    </source>
</evidence>
<dbReference type="PRINTS" id="PR00463">
    <property type="entry name" value="EP450I"/>
</dbReference>
<evidence type="ECO:0000313" key="31">
    <source>
        <dbReference type="EMBL" id="RXM34222.1"/>
    </source>
</evidence>
<evidence type="ECO:0000256" key="2">
    <source>
        <dbReference type="ARBA" id="ARBA00004154"/>
    </source>
</evidence>
<evidence type="ECO:0000256" key="5">
    <source>
        <dbReference type="ARBA" id="ARBA00010617"/>
    </source>
</evidence>
<dbReference type="Gene3D" id="1.10.630.10">
    <property type="entry name" value="Cytochrome P450"/>
    <property type="match status" value="1"/>
</dbReference>
<keyword evidence="9" id="KW-0999">Mitochondrion inner membrane</keyword>
<feature type="transmembrane region" description="Helical" evidence="29">
    <location>
        <begin position="235"/>
        <end position="255"/>
    </location>
</feature>
<dbReference type="GO" id="GO:0005743">
    <property type="term" value="C:mitochondrial inner membrane"/>
    <property type="evidence" value="ECO:0007669"/>
    <property type="project" value="UniProtKB-SubCell"/>
</dbReference>
<keyword evidence="15" id="KW-0503">Monooxygenase</keyword>
<dbReference type="InterPro" id="IPR025749">
    <property type="entry name" value="Sphingomyelin_synth-like_dom"/>
</dbReference>
<dbReference type="InterPro" id="IPR036396">
    <property type="entry name" value="Cyt_P450_sf"/>
</dbReference>
<dbReference type="InterPro" id="IPR002401">
    <property type="entry name" value="Cyt_P450_E_grp-I"/>
</dbReference>
<evidence type="ECO:0000256" key="1">
    <source>
        <dbReference type="ARBA" id="ARBA00001971"/>
    </source>
</evidence>
<dbReference type="GO" id="GO:0006082">
    <property type="term" value="P:organic acid metabolic process"/>
    <property type="evidence" value="ECO:0007669"/>
    <property type="project" value="TreeGrafter"/>
</dbReference>
<dbReference type="InterPro" id="IPR001128">
    <property type="entry name" value="Cyt_P450"/>
</dbReference>
<comment type="similarity">
    <text evidence="5">Belongs to the cytochrome P450 family.</text>
</comment>
<feature type="domain" description="Sphingomyelin synthase-like" evidence="30">
    <location>
        <begin position="208"/>
        <end position="280"/>
    </location>
</feature>
<comment type="catalytic activity">
    <reaction evidence="20">
        <text>(5Z,8Z,11Z,14Z)-eicosatetraenoate + reduced [NADPH--hemoprotein reductase] + O2 = 20-hydroxy-(5Z,8Z,11Z,14Z)-eicosatetraenoate + oxidized [NADPH--hemoprotein reductase] + H2O + H(+)</text>
        <dbReference type="Rhea" id="RHEA:39755"/>
        <dbReference type="Rhea" id="RHEA-COMP:11964"/>
        <dbReference type="Rhea" id="RHEA-COMP:11965"/>
        <dbReference type="ChEBI" id="CHEBI:15377"/>
        <dbReference type="ChEBI" id="CHEBI:15378"/>
        <dbReference type="ChEBI" id="CHEBI:15379"/>
        <dbReference type="ChEBI" id="CHEBI:32395"/>
        <dbReference type="ChEBI" id="CHEBI:57618"/>
        <dbReference type="ChEBI" id="CHEBI:58210"/>
        <dbReference type="ChEBI" id="CHEBI:76624"/>
    </reaction>
    <physiologicalReaction direction="left-to-right" evidence="20">
        <dbReference type="Rhea" id="RHEA:39756"/>
    </physiologicalReaction>
</comment>
<evidence type="ECO:0000256" key="14">
    <source>
        <dbReference type="ARBA" id="ARBA00023004"/>
    </source>
</evidence>
<dbReference type="PANTHER" id="PTHR24300:SF397">
    <property type="entry name" value="CYTOCHROME P450 2U1"/>
    <property type="match status" value="1"/>
</dbReference>
<evidence type="ECO:0000256" key="11">
    <source>
        <dbReference type="ARBA" id="ARBA00022848"/>
    </source>
</evidence>
<evidence type="ECO:0000256" key="24">
    <source>
        <dbReference type="ARBA" id="ARBA00066560"/>
    </source>
</evidence>
<keyword evidence="6 27" id="KW-0349">Heme</keyword>
<name>A0A444UGC9_ACIRT</name>
<dbReference type="AlphaFoldDB" id="A0A444UGC9"/>
<evidence type="ECO:0000256" key="27">
    <source>
        <dbReference type="PIRSR" id="PIRSR602401-1"/>
    </source>
</evidence>
<comment type="function">
    <text evidence="23">A cytochrome P450 monooxygenase involved in the metabolism of arachidonic acid and its conjugates. Mechanistically, uses molecular oxygen inserting one oxygen atom into a substrate, and reducing the second into a water molecule, with two electrons provided by NADPH via cytochrome P450 reductase (CPR; NADPH-ferrihemoprotein reductase). Acts as an omega and omega-1 hydroxylase for arachidonic acid and possibly for other long chain fatty acids. May modulate the arachidonic acid signaling pathway and play a role in other fatty acid signaling processes. May down-regulate the biological activities of N-arachidonoyl-serotonin, an endocannabinoid that has anti-nociceptive effects through inhibition of fatty acid amide hydrolase FAAH, TRPV1 receptor and T-type calcium channels. Catalyzes C-2 oxidation of the indole ring of N-arachidonoyl-serotonin forming a less active product 2-oxo-N-arachidonoyl-serotonin.</text>
</comment>
<evidence type="ECO:0000259" key="30">
    <source>
        <dbReference type="Pfam" id="PF14360"/>
    </source>
</evidence>
<evidence type="ECO:0000256" key="6">
    <source>
        <dbReference type="ARBA" id="ARBA00022617"/>
    </source>
</evidence>
<keyword evidence="8 27" id="KW-0479">Metal-binding</keyword>
<dbReference type="GO" id="GO:0006805">
    <property type="term" value="P:xenobiotic metabolic process"/>
    <property type="evidence" value="ECO:0007669"/>
    <property type="project" value="TreeGrafter"/>
</dbReference>
<evidence type="ECO:0000256" key="16">
    <source>
        <dbReference type="ARBA" id="ARBA00023098"/>
    </source>
</evidence>
<sequence length="824" mass="94250">MEEHASDLSNGFQSSSPSGNDEGSQSQPKQSTLPNGLRKSGRKHQDYIKISVPEPKNRLPLEWWKTGIAFVYALFNLVLTTVMITVVHERVPAKETSPPLPDKFFDYVGRVEWAFSISEINGMILVGLWCCQWLFLRYKSIAARRFFFIMGTLYLYRCMTMYVTTLPVPGMHMKCAPKLHGDSQAKLQRILRLISGGGLSITGSHILCGDFLYSGHTVMLTLTYLFIKEYSPRRFWWYHLLCWLLSAVGVVCILVGHEHYTVDVVIAYYITTRLFWWYHTMANIQTLRSSPQNYLSRSWWNPVFRFFEKNVQTQFGSGDLVCKMNYGAFSNFPPGPKPWPVVGNFAFLLIPDWVLKKINADDEGEITKKKVKQPAILSPHVMLTDLAKIYGNIYSIFCGNRPMVILNGYETVRDALVNHAEEFSDRPTIPTITIITKRKGIVFAPYGQVWRQQRRFSHSTLRHFGLGKLSLEPCILEEFQFVKKEFLQHSGGNGGAFDPSLTISNAVSNIICSMSFGRRFDYQDQEFKTLLGLMSRGLEISVNSKAILINICSWLYYLPFDPFKELRKVETDITAFLKGIIAQHRDSLDPANPRDFIDMYLLETSRQQQQGKLDSSFSEDYLFYIIGDLFIAGTDTTTNTLLWSLLYMCLNPDVQEKVQAEIDQVVGPDRTLSLTDKASMPFTEATIMEVQRMTVVVPLSIPHMASETTLFQGYTIPKGTLIVPNLWSVHRDPSVWENPDEFNPYRFLDENRQMLKKEAFIPFGIGRRVCMGEQLAKMELFLMFANLMKSFIFKLPEGSAKPSMDGRFGLTLAPHTFNVCVSLR</sequence>
<evidence type="ECO:0000313" key="32">
    <source>
        <dbReference type="Proteomes" id="UP000289886"/>
    </source>
</evidence>
<protein>
    <recommendedName>
        <fullName evidence="25">Cytochrome P450 2U1</fullName>
        <ecNumber evidence="24">1.14.14.80</ecNumber>
    </recommendedName>
    <alternativeName>
        <fullName evidence="26">Long-chain fatty acid omega-monooxygenase</fullName>
    </alternativeName>
</protein>
<keyword evidence="14 27" id="KW-0408">Iron</keyword>
<keyword evidence="10" id="KW-0256">Endoplasmic reticulum</keyword>
<keyword evidence="11" id="KW-0492">Microsome</keyword>
<proteinExistence type="inferred from homology"/>
<dbReference type="GO" id="GO:0005789">
    <property type="term" value="C:endoplasmic reticulum membrane"/>
    <property type="evidence" value="ECO:0007669"/>
    <property type="project" value="UniProtKB-SubCell"/>
</dbReference>
<evidence type="ECO:0000256" key="25">
    <source>
        <dbReference type="ARBA" id="ARBA00067282"/>
    </source>
</evidence>
<evidence type="ECO:0000256" key="19">
    <source>
        <dbReference type="ARBA" id="ARBA00049206"/>
    </source>
</evidence>
<feature type="transmembrane region" description="Helical" evidence="29">
    <location>
        <begin position="113"/>
        <end position="135"/>
    </location>
</feature>
<dbReference type="GO" id="GO:0020037">
    <property type="term" value="F:heme binding"/>
    <property type="evidence" value="ECO:0007669"/>
    <property type="project" value="InterPro"/>
</dbReference>
<dbReference type="CDD" id="cd01610">
    <property type="entry name" value="PAP2_like"/>
    <property type="match status" value="1"/>
</dbReference>
<keyword evidence="13" id="KW-0560">Oxidoreductase</keyword>
<evidence type="ECO:0000256" key="13">
    <source>
        <dbReference type="ARBA" id="ARBA00023002"/>
    </source>
</evidence>
<comment type="catalytic activity">
    <reaction evidence="22">
        <text>an omega-methyl-long-chain fatty acid + reduced [NADPH--hemoprotein reductase] + O2 = an omega-hydroxy-long-chain fatty acid + oxidized [NADPH--hemoprotein reductase] + H2O + H(+)</text>
        <dbReference type="Rhea" id="RHEA:56748"/>
        <dbReference type="Rhea" id="RHEA-COMP:11964"/>
        <dbReference type="Rhea" id="RHEA-COMP:11965"/>
        <dbReference type="ChEBI" id="CHEBI:15377"/>
        <dbReference type="ChEBI" id="CHEBI:15378"/>
        <dbReference type="ChEBI" id="CHEBI:15379"/>
        <dbReference type="ChEBI" id="CHEBI:57618"/>
        <dbReference type="ChEBI" id="CHEBI:58210"/>
        <dbReference type="ChEBI" id="CHEBI:140991"/>
        <dbReference type="ChEBI" id="CHEBI:140992"/>
        <dbReference type="EC" id="1.14.14.80"/>
    </reaction>
    <physiologicalReaction direction="left-to-right" evidence="22">
        <dbReference type="Rhea" id="RHEA:56749"/>
    </physiologicalReaction>
</comment>
<dbReference type="PANTHER" id="PTHR24300">
    <property type="entry name" value="CYTOCHROME P450 508A4-RELATED"/>
    <property type="match status" value="1"/>
</dbReference>
<evidence type="ECO:0000256" key="26">
    <source>
        <dbReference type="ARBA" id="ARBA00079181"/>
    </source>
</evidence>
<evidence type="ECO:0000256" key="23">
    <source>
        <dbReference type="ARBA" id="ARBA00058812"/>
    </source>
</evidence>
<gene>
    <name evidence="31" type="ORF">EOD39_14288</name>
</gene>
<evidence type="ECO:0000256" key="21">
    <source>
        <dbReference type="ARBA" id="ARBA00052159"/>
    </source>
</evidence>
<dbReference type="Proteomes" id="UP000289886">
    <property type="component" value="Unassembled WGS sequence"/>
</dbReference>
<dbReference type="SUPFAM" id="SSF48264">
    <property type="entry name" value="Cytochrome P450"/>
    <property type="match status" value="1"/>
</dbReference>
<evidence type="ECO:0000256" key="8">
    <source>
        <dbReference type="ARBA" id="ARBA00022723"/>
    </source>
</evidence>
<reference evidence="31 32" key="1">
    <citation type="submission" date="2019-01" db="EMBL/GenBank/DDBJ databases">
        <title>Draft Genome and Complete Hox-Cluster Characterization of the Sterlet Sturgeon (Acipenser ruthenus).</title>
        <authorList>
            <person name="Wei Q."/>
        </authorList>
    </citation>
    <scope>NUCLEOTIDE SEQUENCE [LARGE SCALE GENOMIC DNA]</scope>
    <source>
        <strain evidence="31">WHYD16114868_AA</strain>
        <tissue evidence="31">Blood</tissue>
    </source>
</reference>
<comment type="catalytic activity">
    <reaction evidence="19">
        <text>(5Z,8Z,11Z,14Z)-eicosatetraenoate + reduced [NADPH--hemoprotein reductase] + O2 = 19-hydroxy-(5Z,8Z,11Z,14Z)-eicosatetraenoate + oxidized [NADPH--hemoprotein reductase] + H2O + H(+)</text>
        <dbReference type="Rhea" id="RHEA:39759"/>
        <dbReference type="Rhea" id="RHEA-COMP:11964"/>
        <dbReference type="Rhea" id="RHEA-COMP:11965"/>
        <dbReference type="ChEBI" id="CHEBI:15377"/>
        <dbReference type="ChEBI" id="CHEBI:15378"/>
        <dbReference type="ChEBI" id="CHEBI:15379"/>
        <dbReference type="ChEBI" id="CHEBI:32395"/>
        <dbReference type="ChEBI" id="CHEBI:57618"/>
        <dbReference type="ChEBI" id="CHEBI:58210"/>
        <dbReference type="ChEBI" id="CHEBI:76627"/>
    </reaction>
    <physiologicalReaction direction="left-to-right" evidence="19">
        <dbReference type="Rhea" id="RHEA:39760"/>
    </physiologicalReaction>
</comment>
<keyword evidence="17" id="KW-0496">Mitochondrion</keyword>
<dbReference type="Pfam" id="PF00067">
    <property type="entry name" value="p450"/>
    <property type="match status" value="1"/>
</dbReference>
<dbReference type="Pfam" id="PF14360">
    <property type="entry name" value="PAP2_C"/>
    <property type="match status" value="1"/>
</dbReference>
<keyword evidence="32" id="KW-1185">Reference proteome</keyword>
<feature type="transmembrane region" description="Helical" evidence="29">
    <location>
        <begin position="67"/>
        <end position="87"/>
    </location>
</feature>
<evidence type="ECO:0000256" key="10">
    <source>
        <dbReference type="ARBA" id="ARBA00022824"/>
    </source>
</evidence>
<dbReference type="GO" id="GO:0006629">
    <property type="term" value="P:lipid metabolic process"/>
    <property type="evidence" value="ECO:0007669"/>
    <property type="project" value="UniProtKB-KW"/>
</dbReference>
<dbReference type="GO" id="GO:0008395">
    <property type="term" value="F:steroid hydroxylase activity"/>
    <property type="evidence" value="ECO:0007669"/>
    <property type="project" value="TreeGrafter"/>
</dbReference>
<evidence type="ECO:0000256" key="9">
    <source>
        <dbReference type="ARBA" id="ARBA00022792"/>
    </source>
</evidence>
<organism evidence="31 32">
    <name type="scientific">Acipenser ruthenus</name>
    <name type="common">Sterlet sturgeon</name>
    <dbReference type="NCBI Taxonomy" id="7906"/>
    <lineage>
        <taxon>Eukaryota</taxon>
        <taxon>Metazoa</taxon>
        <taxon>Chordata</taxon>
        <taxon>Craniata</taxon>
        <taxon>Vertebrata</taxon>
        <taxon>Euteleostomi</taxon>
        <taxon>Actinopterygii</taxon>
        <taxon>Chondrostei</taxon>
        <taxon>Acipenseriformes</taxon>
        <taxon>Acipenseridae</taxon>
        <taxon>Acipenser</taxon>
    </lineage>
</organism>
<evidence type="ECO:0000256" key="17">
    <source>
        <dbReference type="ARBA" id="ARBA00023128"/>
    </source>
</evidence>
<dbReference type="EMBL" id="SCEB01214618">
    <property type="protein sequence ID" value="RXM34222.1"/>
    <property type="molecule type" value="Genomic_DNA"/>
</dbReference>
<dbReference type="GO" id="GO:0102033">
    <property type="term" value="F:long-chain fatty acid omega-hydroxylase activity"/>
    <property type="evidence" value="ECO:0007669"/>
    <property type="project" value="UniProtKB-EC"/>
</dbReference>
<evidence type="ECO:0000256" key="29">
    <source>
        <dbReference type="SAM" id="Phobius"/>
    </source>
</evidence>
<dbReference type="PRINTS" id="PR00385">
    <property type="entry name" value="P450"/>
</dbReference>
<comment type="catalytic activity">
    <reaction evidence="21">
        <text>N-[(5Z,8Z,11Z,14Z)-eicosatetraenoyl]-serotonin + reduced [NADPH--hemoprotein reductase] + O2 = 2-oxo-N-[(5Z,8Z,11Z,14Z)-eicosatetraenoyl]-serotonin + oxidized [NADPH--hemoprotein reductase] + H2O + H(+)</text>
        <dbReference type="Rhea" id="RHEA:50296"/>
        <dbReference type="Rhea" id="RHEA-COMP:11964"/>
        <dbReference type="Rhea" id="RHEA-COMP:11965"/>
        <dbReference type="ChEBI" id="CHEBI:15377"/>
        <dbReference type="ChEBI" id="CHEBI:15378"/>
        <dbReference type="ChEBI" id="CHEBI:15379"/>
        <dbReference type="ChEBI" id="CHEBI:57618"/>
        <dbReference type="ChEBI" id="CHEBI:58210"/>
        <dbReference type="ChEBI" id="CHEBI:132255"/>
        <dbReference type="ChEBI" id="CHEBI:132256"/>
    </reaction>
    <physiologicalReaction direction="left-to-right" evidence="21">
        <dbReference type="Rhea" id="RHEA:50297"/>
    </physiologicalReaction>
</comment>
<feature type="compositionally biased region" description="Polar residues" evidence="28">
    <location>
        <begin position="7"/>
        <end position="34"/>
    </location>
</feature>
<comment type="cofactor">
    <cofactor evidence="1 27">
        <name>heme</name>
        <dbReference type="ChEBI" id="CHEBI:30413"/>
    </cofactor>
</comment>
<keyword evidence="16" id="KW-0443">Lipid metabolism</keyword>
<feature type="binding site" description="axial binding residue" evidence="27">
    <location>
        <position position="770"/>
    </location>
    <ligand>
        <name>heme</name>
        <dbReference type="ChEBI" id="CHEBI:30413"/>
    </ligand>
    <ligandPart>
        <name>Fe</name>
        <dbReference type="ChEBI" id="CHEBI:18248"/>
    </ligandPart>
</feature>
<dbReference type="EC" id="1.14.14.80" evidence="24"/>